<dbReference type="Proteomes" id="UP000373269">
    <property type="component" value="Chromosome"/>
</dbReference>
<gene>
    <name evidence="1" type="ORF">GDS87_15450</name>
</gene>
<accession>A0ABX6DBR3</accession>
<proteinExistence type="predicted"/>
<protein>
    <submittedName>
        <fullName evidence="1">Uncharacterized protein</fullName>
    </submittedName>
</protein>
<keyword evidence="2" id="KW-1185">Reference proteome</keyword>
<name>A0ABX6DBR3_9BACI</name>
<organism evidence="1 2">
    <name type="scientific">Lysinibacillus pakistanensis</name>
    <dbReference type="NCBI Taxonomy" id="759811"/>
    <lineage>
        <taxon>Bacteria</taxon>
        <taxon>Bacillati</taxon>
        <taxon>Bacillota</taxon>
        <taxon>Bacilli</taxon>
        <taxon>Bacillales</taxon>
        <taxon>Bacillaceae</taxon>
        <taxon>Lysinibacillus</taxon>
    </lineage>
</organism>
<evidence type="ECO:0000313" key="1">
    <source>
        <dbReference type="EMBL" id="QGG52245.1"/>
    </source>
</evidence>
<sequence length="59" mass="6565">MKFLNFGSLNIDKVYLHSAKPPIFIGGEMNGVLVPFQWVSKHLLNEDKASSGCHGFSKE</sequence>
<dbReference type="EMBL" id="CP045835">
    <property type="protein sequence ID" value="QGG52245.1"/>
    <property type="molecule type" value="Genomic_DNA"/>
</dbReference>
<evidence type="ECO:0000313" key="2">
    <source>
        <dbReference type="Proteomes" id="UP000373269"/>
    </source>
</evidence>
<reference evidence="1 2" key="1">
    <citation type="submission" date="2019-11" db="EMBL/GenBank/DDBJ databases">
        <title>Whole Genome Sequencing and Comparative Genomic Analyses of Lysinibacillus pakistanensis LZH-9, a Halotolerant Strain with Excellent COD Removal Capability.</title>
        <authorList>
            <person name="Zhou H."/>
        </authorList>
    </citation>
    <scope>NUCLEOTIDE SEQUENCE [LARGE SCALE GENOMIC DNA]</scope>
    <source>
        <strain evidence="1 2">LZH-9</strain>
    </source>
</reference>